<feature type="domain" description="Solute-binding protein family 5" evidence="5">
    <location>
        <begin position="73"/>
        <end position="428"/>
    </location>
</feature>
<dbReference type="Gene3D" id="3.90.76.10">
    <property type="entry name" value="Dipeptide-binding Protein, Domain 1"/>
    <property type="match status" value="1"/>
</dbReference>
<protein>
    <submittedName>
        <fullName evidence="6">Peptide/nickel transport system substrate-binding protein</fullName>
    </submittedName>
</protein>
<feature type="chain" id="PRO_5016385957" evidence="4">
    <location>
        <begin position="31"/>
        <end position="508"/>
    </location>
</feature>
<evidence type="ECO:0000313" key="7">
    <source>
        <dbReference type="Proteomes" id="UP000247454"/>
    </source>
</evidence>
<evidence type="ECO:0000256" key="3">
    <source>
        <dbReference type="ARBA" id="ARBA00022729"/>
    </source>
</evidence>
<reference evidence="6 7" key="1">
    <citation type="submission" date="2018-06" db="EMBL/GenBank/DDBJ databases">
        <title>Genomic Encyclopedia of Type Strains, Phase III (KMG-III): the genomes of soil and plant-associated and newly described type strains.</title>
        <authorList>
            <person name="Whitman W."/>
        </authorList>
    </citation>
    <scope>NUCLEOTIDE SEQUENCE [LARGE SCALE GENOMIC DNA]</scope>
    <source>
        <strain evidence="6 7">ORS 1419</strain>
    </source>
</reference>
<comment type="caution">
    <text evidence="6">The sequence shown here is derived from an EMBL/GenBank/DDBJ whole genome shotgun (WGS) entry which is preliminary data.</text>
</comment>
<comment type="similarity">
    <text evidence="2">Belongs to the bacterial solute-binding protein 5 family.</text>
</comment>
<feature type="signal peptide" evidence="4">
    <location>
        <begin position="1"/>
        <end position="30"/>
    </location>
</feature>
<dbReference type="GO" id="GO:0015833">
    <property type="term" value="P:peptide transport"/>
    <property type="evidence" value="ECO:0007669"/>
    <property type="project" value="TreeGrafter"/>
</dbReference>
<dbReference type="Proteomes" id="UP000247454">
    <property type="component" value="Unassembled WGS sequence"/>
</dbReference>
<accession>A0A318T262</accession>
<sequence>MKRISRFLTKTGVICGVAALSTGWIMPAMAADLRIGLQDDADVLDPHRARTFVGRIVFTSLCDKLFDINEKLEIQPQLAEGWKWSDDGKILSIKLRGDGKFHDGSTITAADVKANLERAKSLAESLRKSEVASIDSIKVVDDTNLEVHLVKPDASLLSQLADRAGMIMSPKAFTDGDFAQNPVCSGPYKFVSRVQNDRIVLEKFNDYWGAANYHFDKVTFLPIQDTTVRLANLQSGSLDLIERLASSDIEAVKNDSKLAFYPVTGTGYQGLTFNMTKGDKDSFPIGHDKRVRRAFELSIDRNAINEVVGQGIFQPAHQPFPPTSFAYDKKFETVTRDVEKAKKLLAEAGLERVKFEISYGNNSTSQQVYELIQAMASEAGFDISLRPTEFAALQSTLKEKSYEAGQSGWSGRADPDGNIHQFDTCKGNLNDAGYCNEKVDELLNKARATTDQAQRKAIYDEAQAIIQDELPIVYLYYQPWPFAARADLKGFVAYPDGMVRLKGVSITN</sequence>
<evidence type="ECO:0000256" key="1">
    <source>
        <dbReference type="ARBA" id="ARBA00004418"/>
    </source>
</evidence>
<evidence type="ECO:0000313" key="6">
    <source>
        <dbReference type="EMBL" id="PYE87916.1"/>
    </source>
</evidence>
<keyword evidence="3 4" id="KW-0732">Signal</keyword>
<dbReference type="Pfam" id="PF00496">
    <property type="entry name" value="SBP_bac_5"/>
    <property type="match status" value="1"/>
</dbReference>
<dbReference type="InterPro" id="IPR039424">
    <property type="entry name" value="SBP_5"/>
</dbReference>
<comment type="subcellular location">
    <subcellularLocation>
        <location evidence="1">Periplasm</location>
    </subcellularLocation>
</comment>
<gene>
    <name evidence="6" type="ORF">C7477_110101</name>
</gene>
<evidence type="ECO:0000256" key="4">
    <source>
        <dbReference type="SAM" id="SignalP"/>
    </source>
</evidence>
<dbReference type="CDD" id="cd08511">
    <property type="entry name" value="PBP2_NikA_DppA_OppA_like_5"/>
    <property type="match status" value="1"/>
</dbReference>
<dbReference type="PANTHER" id="PTHR30290:SF38">
    <property type="entry name" value="D,D-DIPEPTIDE-BINDING PERIPLASMIC PROTEIN DDPA-RELATED"/>
    <property type="match status" value="1"/>
</dbReference>
<evidence type="ECO:0000259" key="5">
    <source>
        <dbReference type="Pfam" id="PF00496"/>
    </source>
</evidence>
<dbReference type="InterPro" id="IPR030678">
    <property type="entry name" value="Peptide/Ni-bd"/>
</dbReference>
<dbReference type="GO" id="GO:1904680">
    <property type="term" value="F:peptide transmembrane transporter activity"/>
    <property type="evidence" value="ECO:0007669"/>
    <property type="project" value="TreeGrafter"/>
</dbReference>
<dbReference type="EMBL" id="QJTF01000010">
    <property type="protein sequence ID" value="PYE87916.1"/>
    <property type="molecule type" value="Genomic_DNA"/>
</dbReference>
<dbReference type="Gene3D" id="3.10.105.10">
    <property type="entry name" value="Dipeptide-binding Protein, Domain 3"/>
    <property type="match status" value="1"/>
</dbReference>
<dbReference type="InterPro" id="IPR000914">
    <property type="entry name" value="SBP_5_dom"/>
</dbReference>
<organism evidence="6 7">
    <name type="scientific">Phyllobacterium leguminum</name>
    <dbReference type="NCBI Taxonomy" id="314237"/>
    <lineage>
        <taxon>Bacteria</taxon>
        <taxon>Pseudomonadati</taxon>
        <taxon>Pseudomonadota</taxon>
        <taxon>Alphaproteobacteria</taxon>
        <taxon>Hyphomicrobiales</taxon>
        <taxon>Phyllobacteriaceae</taxon>
        <taxon>Phyllobacterium</taxon>
    </lineage>
</organism>
<dbReference type="PANTHER" id="PTHR30290">
    <property type="entry name" value="PERIPLASMIC BINDING COMPONENT OF ABC TRANSPORTER"/>
    <property type="match status" value="1"/>
</dbReference>
<dbReference type="PIRSF" id="PIRSF002741">
    <property type="entry name" value="MppA"/>
    <property type="match status" value="1"/>
</dbReference>
<dbReference type="AlphaFoldDB" id="A0A318T262"/>
<name>A0A318T262_9HYPH</name>
<dbReference type="SUPFAM" id="SSF53850">
    <property type="entry name" value="Periplasmic binding protein-like II"/>
    <property type="match status" value="1"/>
</dbReference>
<dbReference type="GO" id="GO:0030288">
    <property type="term" value="C:outer membrane-bounded periplasmic space"/>
    <property type="evidence" value="ECO:0007669"/>
    <property type="project" value="UniProtKB-ARBA"/>
</dbReference>
<proteinExistence type="inferred from homology"/>
<dbReference type="GO" id="GO:0043190">
    <property type="term" value="C:ATP-binding cassette (ABC) transporter complex"/>
    <property type="evidence" value="ECO:0007669"/>
    <property type="project" value="InterPro"/>
</dbReference>
<dbReference type="Gene3D" id="3.40.190.10">
    <property type="entry name" value="Periplasmic binding protein-like II"/>
    <property type="match status" value="1"/>
</dbReference>
<keyword evidence="7" id="KW-1185">Reference proteome</keyword>
<evidence type="ECO:0000256" key="2">
    <source>
        <dbReference type="ARBA" id="ARBA00005695"/>
    </source>
</evidence>